<accession>A0ABT1S7V0</accession>
<dbReference type="InterPro" id="IPR005467">
    <property type="entry name" value="His_kinase_dom"/>
</dbReference>
<dbReference type="Pfam" id="PF02518">
    <property type="entry name" value="HATPase_c"/>
    <property type="match status" value="1"/>
</dbReference>
<dbReference type="RefSeq" id="WP_256310412.1">
    <property type="nucleotide sequence ID" value="NZ_JANGAC010000002.1"/>
</dbReference>
<feature type="domain" description="Histidine kinase" evidence="9">
    <location>
        <begin position="88"/>
        <end position="299"/>
    </location>
</feature>
<dbReference type="InterPro" id="IPR050351">
    <property type="entry name" value="BphY/WalK/GraS-like"/>
</dbReference>
<dbReference type="InterPro" id="IPR036097">
    <property type="entry name" value="HisK_dim/P_sf"/>
</dbReference>
<reference evidence="10 11" key="1">
    <citation type="submission" date="2022-06" db="EMBL/GenBank/DDBJ databases">
        <title>Isolation of gut microbiota from human fecal samples.</title>
        <authorList>
            <person name="Pamer E.G."/>
            <person name="Barat B."/>
            <person name="Waligurski E."/>
            <person name="Medina S."/>
            <person name="Paddock L."/>
            <person name="Mostad J."/>
        </authorList>
    </citation>
    <scope>NUCLEOTIDE SEQUENCE [LARGE SCALE GENOMIC DNA]</scope>
    <source>
        <strain evidence="10 11">DFI.7.95</strain>
    </source>
</reference>
<dbReference type="CDD" id="cd00082">
    <property type="entry name" value="HisKA"/>
    <property type="match status" value="1"/>
</dbReference>
<dbReference type="EC" id="2.7.13.3" evidence="3"/>
<evidence type="ECO:0000313" key="11">
    <source>
        <dbReference type="Proteomes" id="UP001524478"/>
    </source>
</evidence>
<dbReference type="SMART" id="SM00387">
    <property type="entry name" value="HATPase_c"/>
    <property type="match status" value="1"/>
</dbReference>
<sequence>MLVITIIVGIVALVFASLYFLLKKDLKALNKDILHRLDKESKATLTTQSSNREIVEFTGTINYLFLEKENTKLEYKKIDQELKENISNISHDFRTPLTAILGYCDLLLKSDLTEETKEYVYIINKKAKSLHHLIQDFYNFSRIMSTDYPINIDFVSICGLLKEVIFEYYEDFTDKDSSIDINIPKEEIKTISDIDALRRIFSNLISNMLRHGIGGYKIKLVKEGKDAYISFENKVIFMDQENLERIFERSYATDLSRGSSKSGLGLSIVKELSDKLNHDLEFSLKDNIFKIEIILKIMV</sequence>
<dbReference type="InterPro" id="IPR036890">
    <property type="entry name" value="HATPase_C_sf"/>
</dbReference>
<proteinExistence type="predicted"/>
<evidence type="ECO:0000256" key="5">
    <source>
        <dbReference type="ARBA" id="ARBA00022679"/>
    </source>
</evidence>
<keyword evidence="8" id="KW-0812">Transmembrane</keyword>
<evidence type="ECO:0000259" key="9">
    <source>
        <dbReference type="PROSITE" id="PS50109"/>
    </source>
</evidence>
<organism evidence="10 11">
    <name type="scientific">Tissierella carlieri</name>
    <dbReference type="NCBI Taxonomy" id="689904"/>
    <lineage>
        <taxon>Bacteria</taxon>
        <taxon>Bacillati</taxon>
        <taxon>Bacillota</taxon>
        <taxon>Tissierellia</taxon>
        <taxon>Tissierellales</taxon>
        <taxon>Tissierellaceae</taxon>
        <taxon>Tissierella</taxon>
    </lineage>
</organism>
<comment type="catalytic activity">
    <reaction evidence="1">
        <text>ATP + protein L-histidine = ADP + protein N-phospho-L-histidine.</text>
        <dbReference type="EC" id="2.7.13.3"/>
    </reaction>
</comment>
<evidence type="ECO:0000256" key="1">
    <source>
        <dbReference type="ARBA" id="ARBA00000085"/>
    </source>
</evidence>
<dbReference type="Proteomes" id="UP001524478">
    <property type="component" value="Unassembled WGS sequence"/>
</dbReference>
<dbReference type="GO" id="GO:0016301">
    <property type="term" value="F:kinase activity"/>
    <property type="evidence" value="ECO:0007669"/>
    <property type="project" value="UniProtKB-KW"/>
</dbReference>
<dbReference type="InterPro" id="IPR003661">
    <property type="entry name" value="HisK_dim/P_dom"/>
</dbReference>
<comment type="caution">
    <text evidence="10">The sequence shown here is derived from an EMBL/GenBank/DDBJ whole genome shotgun (WGS) entry which is preliminary data.</text>
</comment>
<dbReference type="InterPro" id="IPR003594">
    <property type="entry name" value="HATPase_dom"/>
</dbReference>
<dbReference type="PROSITE" id="PS50109">
    <property type="entry name" value="HIS_KIN"/>
    <property type="match status" value="1"/>
</dbReference>
<evidence type="ECO:0000256" key="2">
    <source>
        <dbReference type="ARBA" id="ARBA00004370"/>
    </source>
</evidence>
<dbReference type="Pfam" id="PF00512">
    <property type="entry name" value="HisKA"/>
    <property type="match status" value="1"/>
</dbReference>
<keyword evidence="8" id="KW-0472">Membrane</keyword>
<gene>
    <name evidence="10" type="ORF">NE686_03285</name>
</gene>
<keyword evidence="6 10" id="KW-0418">Kinase</keyword>
<keyword evidence="8" id="KW-1133">Transmembrane helix</keyword>
<dbReference type="Gene3D" id="1.10.287.130">
    <property type="match status" value="1"/>
</dbReference>
<feature type="transmembrane region" description="Helical" evidence="8">
    <location>
        <begin position="6"/>
        <end position="22"/>
    </location>
</feature>
<dbReference type="SUPFAM" id="SSF55874">
    <property type="entry name" value="ATPase domain of HSP90 chaperone/DNA topoisomerase II/histidine kinase"/>
    <property type="match status" value="1"/>
</dbReference>
<dbReference type="CDD" id="cd00075">
    <property type="entry name" value="HATPase"/>
    <property type="match status" value="1"/>
</dbReference>
<dbReference type="PANTHER" id="PTHR45453">
    <property type="entry name" value="PHOSPHATE REGULON SENSOR PROTEIN PHOR"/>
    <property type="match status" value="1"/>
</dbReference>
<dbReference type="PANTHER" id="PTHR45453:SF1">
    <property type="entry name" value="PHOSPHATE REGULON SENSOR PROTEIN PHOR"/>
    <property type="match status" value="1"/>
</dbReference>
<dbReference type="SUPFAM" id="SSF47384">
    <property type="entry name" value="Homodimeric domain of signal transducing histidine kinase"/>
    <property type="match status" value="1"/>
</dbReference>
<keyword evidence="7" id="KW-0902">Two-component regulatory system</keyword>
<evidence type="ECO:0000256" key="3">
    <source>
        <dbReference type="ARBA" id="ARBA00012438"/>
    </source>
</evidence>
<dbReference type="Gene3D" id="3.30.565.10">
    <property type="entry name" value="Histidine kinase-like ATPase, C-terminal domain"/>
    <property type="match status" value="1"/>
</dbReference>
<keyword evidence="11" id="KW-1185">Reference proteome</keyword>
<comment type="subcellular location">
    <subcellularLocation>
        <location evidence="2">Membrane</location>
    </subcellularLocation>
</comment>
<evidence type="ECO:0000256" key="4">
    <source>
        <dbReference type="ARBA" id="ARBA00022553"/>
    </source>
</evidence>
<evidence type="ECO:0000256" key="7">
    <source>
        <dbReference type="ARBA" id="ARBA00023012"/>
    </source>
</evidence>
<evidence type="ECO:0000256" key="6">
    <source>
        <dbReference type="ARBA" id="ARBA00022777"/>
    </source>
</evidence>
<evidence type="ECO:0000313" key="10">
    <source>
        <dbReference type="EMBL" id="MCQ4922097.1"/>
    </source>
</evidence>
<name>A0ABT1S7V0_9FIRM</name>
<dbReference type="SMART" id="SM00388">
    <property type="entry name" value="HisKA"/>
    <property type="match status" value="1"/>
</dbReference>
<protein>
    <recommendedName>
        <fullName evidence="3">histidine kinase</fullName>
        <ecNumber evidence="3">2.7.13.3</ecNumber>
    </recommendedName>
</protein>
<evidence type="ECO:0000256" key="8">
    <source>
        <dbReference type="SAM" id="Phobius"/>
    </source>
</evidence>
<keyword evidence="4" id="KW-0597">Phosphoprotein</keyword>
<keyword evidence="5" id="KW-0808">Transferase</keyword>
<dbReference type="EMBL" id="JANGAC010000002">
    <property type="protein sequence ID" value="MCQ4922097.1"/>
    <property type="molecule type" value="Genomic_DNA"/>
</dbReference>